<gene>
    <name evidence="2" type="ORF">FE374_01425</name>
    <name evidence="3" type="ORF">FJ693_01935</name>
</gene>
<dbReference type="Gene3D" id="3.10.180.10">
    <property type="entry name" value="2,3-Dihydroxybiphenyl 1,2-Dioxygenase, domain 1"/>
    <property type="match status" value="1"/>
</dbReference>
<dbReference type="SUPFAM" id="SSF54593">
    <property type="entry name" value="Glyoxalase/Bleomycin resistance protein/Dihydroxybiphenyl dioxygenase"/>
    <property type="match status" value="1"/>
</dbReference>
<dbReference type="EMBL" id="VJXR01000003">
    <property type="protein sequence ID" value="TRW47280.1"/>
    <property type="molecule type" value="Genomic_DNA"/>
</dbReference>
<dbReference type="AlphaFoldDB" id="A0A552WWT9"/>
<evidence type="ECO:0000259" key="1">
    <source>
        <dbReference type="PROSITE" id="PS51819"/>
    </source>
</evidence>
<feature type="domain" description="VOC" evidence="1">
    <location>
        <begin position="5"/>
        <end position="125"/>
    </location>
</feature>
<evidence type="ECO:0000313" key="5">
    <source>
        <dbReference type="Proteomes" id="UP000318693"/>
    </source>
</evidence>
<dbReference type="Pfam" id="PF00903">
    <property type="entry name" value="Glyoxalase"/>
    <property type="match status" value="1"/>
</dbReference>
<keyword evidence="5" id="KW-1185">Reference proteome</keyword>
<organism evidence="3 5">
    <name type="scientific">Georgenia yuyongxinii</name>
    <dbReference type="NCBI Taxonomy" id="2589797"/>
    <lineage>
        <taxon>Bacteria</taxon>
        <taxon>Bacillati</taxon>
        <taxon>Actinomycetota</taxon>
        <taxon>Actinomycetes</taxon>
        <taxon>Micrococcales</taxon>
        <taxon>Bogoriellaceae</taxon>
        <taxon>Georgenia</taxon>
    </lineage>
</organism>
<dbReference type="InterPro" id="IPR037523">
    <property type="entry name" value="VOC_core"/>
</dbReference>
<dbReference type="OrthoDB" id="9804907at2"/>
<dbReference type="Proteomes" id="UP000314616">
    <property type="component" value="Chromosome"/>
</dbReference>
<dbReference type="CDD" id="cd06587">
    <property type="entry name" value="VOC"/>
    <property type="match status" value="1"/>
</dbReference>
<proteinExistence type="predicted"/>
<evidence type="ECO:0000313" key="4">
    <source>
        <dbReference type="Proteomes" id="UP000314616"/>
    </source>
</evidence>
<evidence type="ECO:0000313" key="3">
    <source>
        <dbReference type="EMBL" id="TRW47280.1"/>
    </source>
</evidence>
<protein>
    <submittedName>
        <fullName evidence="3">VOC family protein</fullName>
    </submittedName>
</protein>
<reference evidence="3 5" key="2">
    <citation type="submission" date="2019-07" db="EMBL/GenBank/DDBJ databases">
        <title>Georgenia wutianyii sp. nov. and Georgenia *** sp. nov. isolated from plateau pika (Ochotona curzoniae) in the Qinghai-Tibet plateau of China.</title>
        <authorList>
            <person name="Tian Z."/>
        </authorList>
    </citation>
    <scope>NUCLEOTIDE SEQUENCE [LARGE SCALE GENOMIC DNA]</scope>
    <source>
        <strain evidence="3 5">Z446</strain>
    </source>
</reference>
<dbReference type="InterPro" id="IPR004360">
    <property type="entry name" value="Glyas_Fos-R_dOase_dom"/>
</dbReference>
<accession>A0A5B8BYU6</accession>
<dbReference type="EMBL" id="CP040915">
    <property type="protein sequence ID" value="QDC23468.1"/>
    <property type="molecule type" value="Genomic_DNA"/>
</dbReference>
<dbReference type="RefSeq" id="WP_139926910.1">
    <property type="nucleotide sequence ID" value="NZ_CP040915.1"/>
</dbReference>
<dbReference type="KEGG" id="gyu:FE374_01425"/>
<evidence type="ECO:0000313" key="2">
    <source>
        <dbReference type="EMBL" id="QDC23468.1"/>
    </source>
</evidence>
<accession>A0A552WWT9</accession>
<name>A0A552WWT9_9MICO</name>
<dbReference type="PROSITE" id="PS51819">
    <property type="entry name" value="VOC"/>
    <property type="match status" value="1"/>
</dbReference>
<reference evidence="2 4" key="1">
    <citation type="submission" date="2019-05" db="EMBL/GenBank/DDBJ databases">
        <title>Georgenia *** sp. nov., and Georgenia *** sp. nov., isolated from the intestinal contents of plateau pika (Ochotona curzoniae) in the Qinghai-Tibet plateau of China.</title>
        <authorList>
            <person name="Tian Z."/>
        </authorList>
    </citation>
    <scope>NUCLEOTIDE SEQUENCE [LARGE SCALE GENOMIC DNA]</scope>
    <source>
        <strain evidence="2 4">Z443</strain>
    </source>
</reference>
<dbReference type="Proteomes" id="UP000318693">
    <property type="component" value="Unassembled WGS sequence"/>
</dbReference>
<dbReference type="InterPro" id="IPR029068">
    <property type="entry name" value="Glyas_Bleomycin-R_OHBP_Dase"/>
</dbReference>
<sequence length="127" mass="13614">MLSTYSAMPTLGVKDLAAARSFYGDTLGFSVSRDDEEGVRYRHGTGDFLVYESAYAGTNKATAVSFEVPADEFDSEIGALRDKGVEFQTFDMDGVEWSDGVATISGMRGVWFADPSGNLISVATPMG</sequence>